<protein>
    <recommendedName>
        <fullName evidence="4">Ankyrin repeat protein</fullName>
    </recommendedName>
</protein>
<dbReference type="EMBL" id="JAPMSZ010000009">
    <property type="protein sequence ID" value="KAJ5091300.1"/>
    <property type="molecule type" value="Genomic_DNA"/>
</dbReference>
<comment type="caution">
    <text evidence="2">The sequence shown here is derived from an EMBL/GenBank/DDBJ whole genome shotgun (WGS) entry which is preliminary data.</text>
</comment>
<dbReference type="RefSeq" id="XP_056509498.1">
    <property type="nucleotide sequence ID" value="XM_056656698.1"/>
</dbReference>
<proteinExistence type="predicted"/>
<dbReference type="AlphaFoldDB" id="A0A9W9F0M7"/>
<dbReference type="InterPro" id="IPR036770">
    <property type="entry name" value="Ankyrin_rpt-contain_sf"/>
</dbReference>
<dbReference type="GeneID" id="81395867"/>
<dbReference type="OrthoDB" id="444631at2759"/>
<keyword evidence="3" id="KW-1185">Reference proteome</keyword>
<feature type="region of interest" description="Disordered" evidence="1">
    <location>
        <begin position="117"/>
        <end position="139"/>
    </location>
</feature>
<evidence type="ECO:0000256" key="1">
    <source>
        <dbReference type="SAM" id="MobiDB-lite"/>
    </source>
</evidence>
<evidence type="ECO:0000313" key="3">
    <source>
        <dbReference type="Proteomes" id="UP001141434"/>
    </source>
</evidence>
<dbReference type="SUPFAM" id="SSF48403">
    <property type="entry name" value="Ankyrin repeat"/>
    <property type="match status" value="1"/>
</dbReference>
<accession>A0A9W9F0M7</accession>
<reference evidence="2" key="2">
    <citation type="journal article" date="2023" name="IMA Fungus">
        <title>Comparative genomic study of the Penicillium genus elucidates a diverse pangenome and 15 lateral gene transfer events.</title>
        <authorList>
            <person name="Petersen C."/>
            <person name="Sorensen T."/>
            <person name="Nielsen M.R."/>
            <person name="Sondergaard T.E."/>
            <person name="Sorensen J.L."/>
            <person name="Fitzpatrick D.A."/>
            <person name="Frisvad J.C."/>
            <person name="Nielsen K.L."/>
        </authorList>
    </citation>
    <scope>NUCLEOTIDE SEQUENCE</scope>
    <source>
        <strain evidence="2">IBT 34128</strain>
    </source>
</reference>
<evidence type="ECO:0008006" key="4">
    <source>
        <dbReference type="Google" id="ProtNLM"/>
    </source>
</evidence>
<dbReference type="Proteomes" id="UP001141434">
    <property type="component" value="Unassembled WGS sequence"/>
</dbReference>
<sequence>MPGKHKKRPDIHASPCSTSNVALEVALDNHHVEAAEDLILRRFEIDSDAVVPPEEWIQRQRRSGSYWQRPQVKYLLEHGADPNGNYYMNESPLQWARAKDPEIVDIFLAHGAKDDQGTIDIEDGTDGQSTTNGKGRRKREIWFK</sequence>
<gene>
    <name evidence="2" type="ORF">NUU61_006170</name>
</gene>
<reference evidence="2" key="1">
    <citation type="submission" date="2022-11" db="EMBL/GenBank/DDBJ databases">
        <authorList>
            <person name="Petersen C."/>
        </authorList>
    </citation>
    <scope>NUCLEOTIDE SEQUENCE</scope>
    <source>
        <strain evidence="2">IBT 34128</strain>
    </source>
</reference>
<dbReference type="Gene3D" id="1.25.40.20">
    <property type="entry name" value="Ankyrin repeat-containing domain"/>
    <property type="match status" value="1"/>
</dbReference>
<name>A0A9W9F0M7_9EURO</name>
<organism evidence="2 3">
    <name type="scientific">Penicillium alfredii</name>
    <dbReference type="NCBI Taxonomy" id="1506179"/>
    <lineage>
        <taxon>Eukaryota</taxon>
        <taxon>Fungi</taxon>
        <taxon>Dikarya</taxon>
        <taxon>Ascomycota</taxon>
        <taxon>Pezizomycotina</taxon>
        <taxon>Eurotiomycetes</taxon>
        <taxon>Eurotiomycetidae</taxon>
        <taxon>Eurotiales</taxon>
        <taxon>Aspergillaceae</taxon>
        <taxon>Penicillium</taxon>
    </lineage>
</organism>
<evidence type="ECO:0000313" key="2">
    <source>
        <dbReference type="EMBL" id="KAJ5091300.1"/>
    </source>
</evidence>